<accession>A0A9P5YR98</accession>
<comment type="caution">
    <text evidence="1">The sequence shown here is derived from an EMBL/GenBank/DDBJ whole genome shotgun (WGS) entry which is preliminary data.</text>
</comment>
<gene>
    <name evidence="1" type="ORF">BDN70DRAFT_938148</name>
</gene>
<sequence>MREDEDAPPGKRSGSVVFHLAPVPLDLLPPTVASFASRNDTTHTYREPWAGVAASLAQREGIEKDLPCSDLRAPTQSFTALLALDTTLPWLLVIRPLAQHLSPTYPASFRALRAGRRVVVTKRDWTAVPEKVTSHPSFEGRGFRSGFQGAGYIPQVRGEAHSAGGGENGSGGAAELECFVVVGGDGADEHPYM</sequence>
<evidence type="ECO:0000313" key="2">
    <source>
        <dbReference type="Proteomes" id="UP000807469"/>
    </source>
</evidence>
<reference evidence="1" key="1">
    <citation type="submission" date="2020-11" db="EMBL/GenBank/DDBJ databases">
        <authorList>
            <consortium name="DOE Joint Genome Institute"/>
            <person name="Ahrendt S."/>
            <person name="Riley R."/>
            <person name="Andreopoulos W."/>
            <person name="Labutti K."/>
            <person name="Pangilinan J."/>
            <person name="Ruiz-Duenas F.J."/>
            <person name="Barrasa J.M."/>
            <person name="Sanchez-Garcia M."/>
            <person name="Camarero S."/>
            <person name="Miyauchi S."/>
            <person name="Serrano A."/>
            <person name="Linde D."/>
            <person name="Babiker R."/>
            <person name="Drula E."/>
            <person name="Ayuso-Fernandez I."/>
            <person name="Pacheco R."/>
            <person name="Padilla G."/>
            <person name="Ferreira P."/>
            <person name="Barriuso J."/>
            <person name="Kellner H."/>
            <person name="Castanera R."/>
            <person name="Alfaro M."/>
            <person name="Ramirez L."/>
            <person name="Pisabarro A.G."/>
            <person name="Kuo A."/>
            <person name="Tritt A."/>
            <person name="Lipzen A."/>
            <person name="He G."/>
            <person name="Yan M."/>
            <person name="Ng V."/>
            <person name="Cullen D."/>
            <person name="Martin F."/>
            <person name="Rosso M.-N."/>
            <person name="Henrissat B."/>
            <person name="Hibbett D."/>
            <person name="Martinez A.T."/>
            <person name="Grigoriev I.V."/>
        </authorList>
    </citation>
    <scope>NUCLEOTIDE SEQUENCE</scope>
    <source>
        <strain evidence="1">CIRM-BRFM 674</strain>
    </source>
</reference>
<name>A0A9P5YR98_9AGAR</name>
<proteinExistence type="predicted"/>
<evidence type="ECO:0000313" key="1">
    <source>
        <dbReference type="EMBL" id="KAF9472486.1"/>
    </source>
</evidence>
<dbReference type="EMBL" id="MU155530">
    <property type="protein sequence ID" value="KAF9472486.1"/>
    <property type="molecule type" value="Genomic_DNA"/>
</dbReference>
<keyword evidence="2" id="KW-1185">Reference proteome</keyword>
<dbReference type="Proteomes" id="UP000807469">
    <property type="component" value="Unassembled WGS sequence"/>
</dbReference>
<dbReference type="AlphaFoldDB" id="A0A9P5YR98"/>
<organism evidence="1 2">
    <name type="scientific">Pholiota conissans</name>
    <dbReference type="NCBI Taxonomy" id="109636"/>
    <lineage>
        <taxon>Eukaryota</taxon>
        <taxon>Fungi</taxon>
        <taxon>Dikarya</taxon>
        <taxon>Basidiomycota</taxon>
        <taxon>Agaricomycotina</taxon>
        <taxon>Agaricomycetes</taxon>
        <taxon>Agaricomycetidae</taxon>
        <taxon>Agaricales</taxon>
        <taxon>Agaricineae</taxon>
        <taxon>Strophariaceae</taxon>
        <taxon>Pholiota</taxon>
    </lineage>
</organism>
<protein>
    <submittedName>
        <fullName evidence="1">Uncharacterized protein</fullName>
    </submittedName>
</protein>